<evidence type="ECO:0000259" key="11">
    <source>
        <dbReference type="Pfam" id="PF00712"/>
    </source>
</evidence>
<dbReference type="AlphaFoldDB" id="A0A162QT51"/>
<comment type="similarity">
    <text evidence="2 10">Belongs to the beta sliding clamp family.</text>
</comment>
<dbReference type="GO" id="GO:0003677">
    <property type="term" value="F:DNA binding"/>
    <property type="evidence" value="ECO:0007669"/>
    <property type="project" value="UniProtKB-UniRule"/>
</dbReference>
<keyword evidence="8 10" id="KW-0239">DNA-directed DNA polymerase</keyword>
<keyword evidence="15" id="KW-1185">Reference proteome</keyword>
<dbReference type="GO" id="GO:0003887">
    <property type="term" value="F:DNA-directed DNA polymerase activity"/>
    <property type="evidence" value="ECO:0007669"/>
    <property type="project" value="UniProtKB-UniRule"/>
</dbReference>
<feature type="domain" description="DNA polymerase III beta sliding clamp N-terminal" evidence="11">
    <location>
        <begin position="1"/>
        <end position="117"/>
    </location>
</feature>
<dbReference type="STRING" id="1121326.CLMAG_58310"/>
<evidence type="ECO:0000256" key="1">
    <source>
        <dbReference type="ARBA" id="ARBA00004496"/>
    </source>
</evidence>
<name>A0A162QT51_9CLOT</name>
<reference evidence="14 15" key="1">
    <citation type="submission" date="2016-04" db="EMBL/GenBank/DDBJ databases">
        <title>Genome sequence of Clostridium magnum DSM 2767.</title>
        <authorList>
            <person name="Poehlein A."/>
            <person name="Uhlig R."/>
            <person name="Fischer R."/>
            <person name="Bahl H."/>
            <person name="Daniel R."/>
        </authorList>
    </citation>
    <scope>NUCLEOTIDE SEQUENCE [LARGE SCALE GENOMIC DNA]</scope>
    <source>
        <strain evidence="14 15">DSM 2767</strain>
    </source>
</reference>
<dbReference type="OrthoDB" id="8421503at2"/>
<dbReference type="GO" id="GO:0005737">
    <property type="term" value="C:cytoplasm"/>
    <property type="evidence" value="ECO:0007669"/>
    <property type="project" value="UniProtKB-SubCell"/>
</dbReference>
<evidence type="ECO:0000256" key="2">
    <source>
        <dbReference type="ARBA" id="ARBA00010752"/>
    </source>
</evidence>
<keyword evidence="4 10" id="KW-0963">Cytoplasm</keyword>
<dbReference type="Pfam" id="PF02767">
    <property type="entry name" value="DNA_pol3_beta_2"/>
    <property type="match status" value="1"/>
</dbReference>
<dbReference type="InterPro" id="IPR001001">
    <property type="entry name" value="DNA_polIII_beta"/>
</dbReference>
<dbReference type="NCBIfam" id="TIGR00663">
    <property type="entry name" value="dnan"/>
    <property type="match status" value="1"/>
</dbReference>
<feature type="domain" description="DNA polymerase III beta sliding clamp central" evidence="12">
    <location>
        <begin position="129"/>
        <end position="239"/>
    </location>
</feature>
<dbReference type="Pfam" id="PF02768">
    <property type="entry name" value="DNA_pol3_beta_3"/>
    <property type="match status" value="1"/>
</dbReference>
<dbReference type="EMBL" id="LWAE01000013">
    <property type="protein sequence ID" value="KZL88927.1"/>
    <property type="molecule type" value="Genomic_DNA"/>
</dbReference>
<dbReference type="InterPro" id="IPR022637">
    <property type="entry name" value="DNA_polIII_beta_cen"/>
</dbReference>
<dbReference type="RefSeq" id="WP_066630468.1">
    <property type="nucleotide sequence ID" value="NZ_FQXL01000030.1"/>
</dbReference>
<protein>
    <recommendedName>
        <fullName evidence="3 10">Beta sliding clamp</fullName>
    </recommendedName>
</protein>
<dbReference type="SMART" id="SM00480">
    <property type="entry name" value="POL3Bc"/>
    <property type="match status" value="1"/>
</dbReference>
<evidence type="ECO:0000256" key="9">
    <source>
        <dbReference type="ARBA" id="ARBA00023125"/>
    </source>
</evidence>
<sequence length="368" mass="40063">MKINILKQELVEALNAIGRVMGSNVAIPLLKGFVISAKGDQITMFATNTDISTKAIIKAEIFEEGEIVIADGKLFNDIIRKLPKDEVKLEVKEGNIEIKSGRSKSKLQIIGTEDFPKAPTFKEDKSFKIKGSTLKELISKSVFAIATDEVRPVLTGVYFEVKSGLLNLIALDGIRLSHTYTTVSDEAEGLSAIVPGKGAIEISKAIEEDEEITLAFSSNHCLFKTDSKEIVVRLLDGEYIKYSSIMPTEFSKTITTGKKEIVDAIERAAIVAKEGSNPIILLIENGKLNITAKSQLGCTSEDITVEESGADSLEIAFNNKILLEGLKAASSEKVKLQFNSSTSPCLIVPSDDSDEAFEYLALPVRIRS</sequence>
<evidence type="ECO:0000256" key="5">
    <source>
        <dbReference type="ARBA" id="ARBA00022679"/>
    </source>
</evidence>
<evidence type="ECO:0000313" key="15">
    <source>
        <dbReference type="Proteomes" id="UP000076603"/>
    </source>
</evidence>
<keyword evidence="9" id="KW-0238">DNA-binding</keyword>
<dbReference type="PIRSF" id="PIRSF000804">
    <property type="entry name" value="DNA_pol_III_b"/>
    <property type="match status" value="1"/>
</dbReference>
<dbReference type="PATRIC" id="fig|1121326.3.peg.5892"/>
<comment type="function">
    <text evidence="10">Confers DNA tethering and processivity to DNA polymerases and other proteins. Acts as a clamp, forming a ring around DNA (a reaction catalyzed by the clamp-loading complex) which diffuses in an ATP-independent manner freely and bidirectionally along dsDNA. Initially characterized for its ability to contact the catalytic subunit of DNA polymerase III (Pol III), a complex, multichain enzyme responsible for most of the replicative synthesis in bacteria; Pol III exhibits 3'-5' exonuclease proofreading activity. The beta chain is required for initiation of replication as well as for processivity of DNA replication.</text>
</comment>
<dbReference type="InterPro" id="IPR022635">
    <property type="entry name" value="DNA_polIII_beta_C"/>
</dbReference>
<dbReference type="Pfam" id="PF00712">
    <property type="entry name" value="DNA_pol3_beta"/>
    <property type="match status" value="1"/>
</dbReference>
<evidence type="ECO:0000256" key="10">
    <source>
        <dbReference type="PIRNR" id="PIRNR000804"/>
    </source>
</evidence>
<evidence type="ECO:0000256" key="8">
    <source>
        <dbReference type="ARBA" id="ARBA00022932"/>
    </source>
</evidence>
<evidence type="ECO:0000313" key="14">
    <source>
        <dbReference type="EMBL" id="KZL88927.1"/>
    </source>
</evidence>
<gene>
    <name evidence="14" type="primary">dnaN_2</name>
    <name evidence="14" type="ORF">CLMAG_58310</name>
</gene>
<dbReference type="PANTHER" id="PTHR30478:SF0">
    <property type="entry name" value="BETA SLIDING CLAMP"/>
    <property type="match status" value="1"/>
</dbReference>
<keyword evidence="5 10" id="KW-0808">Transferase</keyword>
<evidence type="ECO:0000256" key="6">
    <source>
        <dbReference type="ARBA" id="ARBA00022695"/>
    </source>
</evidence>
<evidence type="ECO:0000259" key="13">
    <source>
        <dbReference type="Pfam" id="PF02768"/>
    </source>
</evidence>
<comment type="subcellular location">
    <subcellularLocation>
        <location evidence="1 10">Cytoplasm</location>
    </subcellularLocation>
</comment>
<dbReference type="SUPFAM" id="SSF55979">
    <property type="entry name" value="DNA clamp"/>
    <property type="match status" value="3"/>
</dbReference>
<proteinExistence type="inferred from homology"/>
<evidence type="ECO:0000256" key="7">
    <source>
        <dbReference type="ARBA" id="ARBA00022705"/>
    </source>
</evidence>
<dbReference type="GO" id="GO:0009360">
    <property type="term" value="C:DNA polymerase III complex"/>
    <property type="evidence" value="ECO:0007669"/>
    <property type="project" value="InterPro"/>
</dbReference>
<keyword evidence="7 10" id="KW-0235">DNA replication</keyword>
<evidence type="ECO:0000259" key="12">
    <source>
        <dbReference type="Pfam" id="PF02767"/>
    </source>
</evidence>
<dbReference type="Gene3D" id="3.10.150.10">
    <property type="entry name" value="DNA Polymerase III, subunit A, domain 2"/>
    <property type="match status" value="1"/>
</dbReference>
<comment type="caution">
    <text evidence="14">The sequence shown here is derived from an EMBL/GenBank/DDBJ whole genome shotgun (WGS) entry which is preliminary data.</text>
</comment>
<dbReference type="GO" id="GO:0006271">
    <property type="term" value="P:DNA strand elongation involved in DNA replication"/>
    <property type="evidence" value="ECO:0007669"/>
    <property type="project" value="TreeGrafter"/>
</dbReference>
<comment type="subunit">
    <text evidence="10">Forms a ring-shaped head-to-tail homodimer around DNA.</text>
</comment>
<keyword evidence="6 10" id="KW-0548">Nucleotidyltransferase</keyword>
<dbReference type="PANTHER" id="PTHR30478">
    <property type="entry name" value="DNA POLYMERASE III SUBUNIT BETA"/>
    <property type="match status" value="1"/>
</dbReference>
<dbReference type="InterPro" id="IPR022634">
    <property type="entry name" value="DNA_polIII_beta_N"/>
</dbReference>
<evidence type="ECO:0000256" key="4">
    <source>
        <dbReference type="ARBA" id="ARBA00022490"/>
    </source>
</evidence>
<dbReference type="Gene3D" id="3.70.10.10">
    <property type="match status" value="1"/>
</dbReference>
<organism evidence="14 15">
    <name type="scientific">Clostridium magnum DSM 2767</name>
    <dbReference type="NCBI Taxonomy" id="1121326"/>
    <lineage>
        <taxon>Bacteria</taxon>
        <taxon>Bacillati</taxon>
        <taxon>Bacillota</taxon>
        <taxon>Clostridia</taxon>
        <taxon>Eubacteriales</taxon>
        <taxon>Clostridiaceae</taxon>
        <taxon>Clostridium</taxon>
    </lineage>
</organism>
<feature type="domain" description="DNA polymerase III beta sliding clamp C-terminal" evidence="13">
    <location>
        <begin position="244"/>
        <end position="365"/>
    </location>
</feature>
<evidence type="ECO:0000256" key="3">
    <source>
        <dbReference type="ARBA" id="ARBA00021035"/>
    </source>
</evidence>
<dbReference type="GO" id="GO:0008408">
    <property type="term" value="F:3'-5' exonuclease activity"/>
    <property type="evidence" value="ECO:0007669"/>
    <property type="project" value="InterPro"/>
</dbReference>
<dbReference type="Proteomes" id="UP000076603">
    <property type="component" value="Unassembled WGS sequence"/>
</dbReference>
<dbReference type="CDD" id="cd00140">
    <property type="entry name" value="beta_clamp"/>
    <property type="match status" value="1"/>
</dbReference>
<accession>A0A162QT51</accession>
<dbReference type="InterPro" id="IPR046938">
    <property type="entry name" value="DNA_clamp_sf"/>
</dbReference>